<dbReference type="EMBL" id="BMKK01000003">
    <property type="protein sequence ID" value="GGD51781.1"/>
    <property type="molecule type" value="Genomic_DNA"/>
</dbReference>
<organism evidence="8 9">
    <name type="scientific">Emticicia aquatilis</name>
    <dbReference type="NCBI Taxonomy" id="1537369"/>
    <lineage>
        <taxon>Bacteria</taxon>
        <taxon>Pseudomonadati</taxon>
        <taxon>Bacteroidota</taxon>
        <taxon>Cytophagia</taxon>
        <taxon>Cytophagales</taxon>
        <taxon>Leadbetterellaceae</taxon>
        <taxon>Emticicia</taxon>
    </lineage>
</organism>
<keyword evidence="4 5" id="KW-0046">Antibiotic resistance</keyword>
<evidence type="ECO:0000259" key="7">
    <source>
        <dbReference type="Pfam" id="PF00144"/>
    </source>
</evidence>
<dbReference type="Proteomes" id="UP000609064">
    <property type="component" value="Unassembled WGS sequence"/>
</dbReference>
<dbReference type="InterPro" id="IPR001586">
    <property type="entry name" value="Beta-lactam_class-C_AS"/>
</dbReference>
<proteinExistence type="inferred from homology"/>
<dbReference type="PANTHER" id="PTHR46825">
    <property type="entry name" value="D-ALANYL-D-ALANINE-CARBOXYPEPTIDASE/ENDOPEPTIDASE AMPH"/>
    <property type="match status" value="1"/>
</dbReference>
<dbReference type="Pfam" id="PF00144">
    <property type="entry name" value="Beta-lactamase"/>
    <property type="match status" value="1"/>
</dbReference>
<keyword evidence="3 5" id="KW-0378">Hydrolase</keyword>
<comment type="caution">
    <text evidence="8">The sequence shown here is derived from an EMBL/GenBank/DDBJ whole genome shotgun (WGS) entry which is preliminary data.</text>
</comment>
<feature type="domain" description="Beta-lactamase-related" evidence="7">
    <location>
        <begin position="144"/>
        <end position="459"/>
    </location>
</feature>
<name>A0A916YLU6_9BACT</name>
<reference evidence="8" key="1">
    <citation type="journal article" date="2014" name="Int. J. Syst. Evol. Microbiol.">
        <title>Complete genome sequence of Corynebacterium casei LMG S-19264T (=DSM 44701T), isolated from a smear-ripened cheese.</title>
        <authorList>
            <consortium name="US DOE Joint Genome Institute (JGI-PGF)"/>
            <person name="Walter F."/>
            <person name="Albersmeier A."/>
            <person name="Kalinowski J."/>
            <person name="Ruckert C."/>
        </authorList>
    </citation>
    <scope>NUCLEOTIDE SEQUENCE</scope>
    <source>
        <strain evidence="8">CGMCC 1.15958</strain>
    </source>
</reference>
<dbReference type="EC" id="3.5.2.6" evidence="5"/>
<comment type="catalytic activity">
    <reaction evidence="1 5">
        <text>a beta-lactam + H2O = a substituted beta-amino acid</text>
        <dbReference type="Rhea" id="RHEA:20401"/>
        <dbReference type="ChEBI" id="CHEBI:15377"/>
        <dbReference type="ChEBI" id="CHEBI:35627"/>
        <dbReference type="ChEBI" id="CHEBI:140347"/>
        <dbReference type="EC" id="3.5.2.6"/>
    </reaction>
</comment>
<evidence type="ECO:0000256" key="4">
    <source>
        <dbReference type="ARBA" id="ARBA00023251"/>
    </source>
</evidence>
<evidence type="ECO:0000256" key="1">
    <source>
        <dbReference type="ARBA" id="ARBA00001526"/>
    </source>
</evidence>
<evidence type="ECO:0000256" key="6">
    <source>
        <dbReference type="SAM" id="SignalP"/>
    </source>
</evidence>
<dbReference type="InterPro" id="IPR050491">
    <property type="entry name" value="AmpC-like"/>
</dbReference>
<evidence type="ECO:0000313" key="9">
    <source>
        <dbReference type="Proteomes" id="UP000609064"/>
    </source>
</evidence>
<accession>A0A916YLU6</accession>
<evidence type="ECO:0000256" key="5">
    <source>
        <dbReference type="RuleBase" id="RU361140"/>
    </source>
</evidence>
<dbReference type="Gene3D" id="3.40.710.10">
    <property type="entry name" value="DD-peptidase/beta-lactamase superfamily"/>
    <property type="match status" value="1"/>
</dbReference>
<dbReference type="GO" id="GO:0017001">
    <property type="term" value="P:antibiotic catabolic process"/>
    <property type="evidence" value="ECO:0007669"/>
    <property type="project" value="InterPro"/>
</dbReference>
<reference evidence="8" key="2">
    <citation type="submission" date="2020-09" db="EMBL/GenBank/DDBJ databases">
        <authorList>
            <person name="Sun Q."/>
            <person name="Zhou Y."/>
        </authorList>
    </citation>
    <scope>NUCLEOTIDE SEQUENCE</scope>
    <source>
        <strain evidence="8">CGMCC 1.15958</strain>
    </source>
</reference>
<evidence type="ECO:0000256" key="2">
    <source>
        <dbReference type="ARBA" id="ARBA00007840"/>
    </source>
</evidence>
<feature type="signal peptide" evidence="6">
    <location>
        <begin position="1"/>
        <end position="23"/>
    </location>
</feature>
<dbReference type="GO" id="GO:0030288">
    <property type="term" value="C:outer membrane-bounded periplasmic space"/>
    <property type="evidence" value="ECO:0007669"/>
    <property type="project" value="InterPro"/>
</dbReference>
<gene>
    <name evidence="8" type="ORF">GCM10011514_15010</name>
</gene>
<keyword evidence="6" id="KW-0732">Signal</keyword>
<dbReference type="AlphaFoldDB" id="A0A916YLU6"/>
<keyword evidence="9" id="KW-1185">Reference proteome</keyword>
<feature type="chain" id="PRO_5037448222" description="Beta-lactamase" evidence="6">
    <location>
        <begin position="24"/>
        <end position="469"/>
    </location>
</feature>
<dbReference type="RefSeq" id="WP_188765444.1">
    <property type="nucleotide sequence ID" value="NZ_BMKK01000003.1"/>
</dbReference>
<dbReference type="InterPro" id="IPR012338">
    <property type="entry name" value="Beta-lactam/transpept-like"/>
</dbReference>
<dbReference type="InterPro" id="IPR001466">
    <property type="entry name" value="Beta-lactam-related"/>
</dbReference>
<evidence type="ECO:0000313" key="8">
    <source>
        <dbReference type="EMBL" id="GGD51781.1"/>
    </source>
</evidence>
<dbReference type="GO" id="GO:0046677">
    <property type="term" value="P:response to antibiotic"/>
    <property type="evidence" value="ECO:0007669"/>
    <property type="project" value="UniProtKB-UniRule"/>
</dbReference>
<dbReference type="PANTHER" id="PTHR46825:SF8">
    <property type="entry name" value="BETA-LACTAMASE-RELATED"/>
    <property type="match status" value="1"/>
</dbReference>
<dbReference type="GO" id="GO:0008800">
    <property type="term" value="F:beta-lactamase activity"/>
    <property type="evidence" value="ECO:0007669"/>
    <property type="project" value="UniProtKB-UniRule"/>
</dbReference>
<protein>
    <recommendedName>
        <fullName evidence="5">Beta-lactamase</fullName>
        <ecNumber evidence="5">3.5.2.6</ecNumber>
    </recommendedName>
</protein>
<dbReference type="PROSITE" id="PS00336">
    <property type="entry name" value="BETA_LACTAMASE_C"/>
    <property type="match status" value="1"/>
</dbReference>
<evidence type="ECO:0000256" key="3">
    <source>
        <dbReference type="ARBA" id="ARBA00022801"/>
    </source>
</evidence>
<comment type="similarity">
    <text evidence="2 5">Belongs to the class-C beta-lactamase family.</text>
</comment>
<sequence length="469" mass="52645">MRTLFTILLLTSSFTSFSQAVSAKIDSVRKLVETTFNEKNSKALYALTNEGFQKQVSETQIVQVSSMLYTQFGKWKTSEFQKTTDGVALYKAIFDKGSQNFFIGLDKNDKISTLLFQPYKSDVPKKDYQVASNNPMKTPLDLRIDSLVRPYIQMQHTAGICVAFIKDGKTITYSYGEVKKDEKQLPDADKTFFEIGSISKTFTGILLADEVVKGKMSLDDPINKYLPDSIGKMAYKGVQITLKTLSNHTSGFPRLPMNLYKLGDDLNNPYKNYDIDRMYSYLKTFKPYREVGVNYEYSNFAVGLLGTILAQQNQLTYEELLLQKICKPLKLENTKISLYATDKNNFAQGYNEKGKATSAWDLNMLAGAGGIRSTTNDMAKYVEANMTKAPKQLQEAIDLSQKVTFESGQNTVGLGWHITKRKRNTIYQHSGGTGGFRTFVGFDKERQIGVVVLSNSAEEVAMIGIGLLK</sequence>
<dbReference type="SUPFAM" id="SSF56601">
    <property type="entry name" value="beta-lactamase/transpeptidase-like"/>
    <property type="match status" value="1"/>
</dbReference>